<protein>
    <submittedName>
        <fullName evidence="8">Unannotated protein</fullName>
    </submittedName>
</protein>
<proteinExistence type="inferred from homology"/>
<dbReference type="InterPro" id="IPR018044">
    <property type="entry name" value="Peptidase_S11"/>
</dbReference>
<dbReference type="Pfam" id="PF00768">
    <property type="entry name" value="Peptidase_S11"/>
    <property type="match status" value="1"/>
</dbReference>
<dbReference type="InterPro" id="IPR012338">
    <property type="entry name" value="Beta-lactam/transpept-like"/>
</dbReference>
<keyword evidence="5" id="KW-0573">Peptidoglycan synthesis</keyword>
<evidence type="ECO:0000256" key="2">
    <source>
        <dbReference type="ARBA" id="ARBA00022729"/>
    </source>
</evidence>
<keyword evidence="3" id="KW-0378">Hydrolase</keyword>
<dbReference type="PRINTS" id="PR00725">
    <property type="entry name" value="DADACBPTASE1"/>
</dbReference>
<dbReference type="GO" id="GO:0006508">
    <property type="term" value="P:proteolysis"/>
    <property type="evidence" value="ECO:0007669"/>
    <property type="project" value="InterPro"/>
</dbReference>
<dbReference type="GO" id="GO:0009002">
    <property type="term" value="F:serine-type D-Ala-D-Ala carboxypeptidase activity"/>
    <property type="evidence" value="ECO:0007669"/>
    <property type="project" value="InterPro"/>
</dbReference>
<dbReference type="SUPFAM" id="SSF56601">
    <property type="entry name" value="beta-lactamase/transpeptidase-like"/>
    <property type="match status" value="1"/>
</dbReference>
<dbReference type="PANTHER" id="PTHR21581">
    <property type="entry name" value="D-ALANYL-D-ALANINE CARBOXYPEPTIDASE"/>
    <property type="match status" value="1"/>
</dbReference>
<dbReference type="EMBL" id="CAFBLU010000011">
    <property type="protein sequence ID" value="CAB4872635.1"/>
    <property type="molecule type" value="Genomic_DNA"/>
</dbReference>
<evidence type="ECO:0000256" key="6">
    <source>
        <dbReference type="ARBA" id="ARBA00023316"/>
    </source>
</evidence>
<keyword evidence="6" id="KW-0961">Cell wall biogenesis/degradation</keyword>
<reference evidence="8" key="1">
    <citation type="submission" date="2020-05" db="EMBL/GenBank/DDBJ databases">
        <authorList>
            <person name="Chiriac C."/>
            <person name="Salcher M."/>
            <person name="Ghai R."/>
            <person name="Kavagutti S V."/>
        </authorList>
    </citation>
    <scope>NUCLEOTIDE SEQUENCE</scope>
</reference>
<dbReference type="GO" id="GO:0008360">
    <property type="term" value="P:regulation of cell shape"/>
    <property type="evidence" value="ECO:0007669"/>
    <property type="project" value="UniProtKB-KW"/>
</dbReference>
<dbReference type="GO" id="GO:0071555">
    <property type="term" value="P:cell wall organization"/>
    <property type="evidence" value="ECO:0007669"/>
    <property type="project" value="UniProtKB-KW"/>
</dbReference>
<dbReference type="InterPro" id="IPR001967">
    <property type="entry name" value="Peptidase_S11_N"/>
</dbReference>
<name>A0A6J7DUT8_9ZZZZ</name>
<accession>A0A6J7DUT8</accession>
<evidence type="ECO:0000313" key="8">
    <source>
        <dbReference type="EMBL" id="CAB4872635.1"/>
    </source>
</evidence>
<feature type="domain" description="Peptidase S11 D-alanyl-D-alanine carboxypeptidase A N-terminal" evidence="7">
    <location>
        <begin position="77"/>
        <end position="295"/>
    </location>
</feature>
<dbReference type="Gene3D" id="3.40.710.10">
    <property type="entry name" value="DD-peptidase/beta-lactamase superfamily"/>
    <property type="match status" value="1"/>
</dbReference>
<dbReference type="PANTHER" id="PTHR21581:SF6">
    <property type="entry name" value="TRAFFICKING PROTEIN PARTICLE COMPLEX SUBUNIT 12"/>
    <property type="match status" value="1"/>
</dbReference>
<keyword evidence="2" id="KW-0732">Signal</keyword>
<gene>
    <name evidence="8" type="ORF">UFOPK3444_00819</name>
</gene>
<organism evidence="8">
    <name type="scientific">freshwater metagenome</name>
    <dbReference type="NCBI Taxonomy" id="449393"/>
    <lineage>
        <taxon>unclassified sequences</taxon>
        <taxon>metagenomes</taxon>
        <taxon>ecological metagenomes</taxon>
    </lineage>
</organism>
<evidence type="ECO:0000256" key="4">
    <source>
        <dbReference type="ARBA" id="ARBA00022960"/>
    </source>
</evidence>
<sequence>MRLRTLFGLGAVLAIVGGCIAVFGAEALDPGSNHTASAAAQQRGTVRAAPAAATVAWGVTKAPVKHRVHPRFPVVPQAGILIDLNTGEVMWASRADKRRPIASLTKLMTALVVAQRPRLDKTVTISSNASNMSGSVVGGLGIGSHVKVRDLLKGMLIVSGNDAATALAEGVGHRKGRFVGAMNHTAAAMHLKCTHYVSPVGLAEGDRSCARDLAFEARAVLANKDLRAIVRTVWTRIPTGYGRTRGLYNRNPLMRSHYLGITGIKTGHTAPAGQCLVASAKRGNRRLLGVILAADENGRAMASLLDAGFAALRH</sequence>
<evidence type="ECO:0000259" key="7">
    <source>
        <dbReference type="Pfam" id="PF00768"/>
    </source>
</evidence>
<evidence type="ECO:0000256" key="5">
    <source>
        <dbReference type="ARBA" id="ARBA00022984"/>
    </source>
</evidence>
<dbReference type="AlphaFoldDB" id="A0A6J7DUT8"/>
<keyword evidence="4" id="KW-0133">Cell shape</keyword>
<dbReference type="PROSITE" id="PS51257">
    <property type="entry name" value="PROKAR_LIPOPROTEIN"/>
    <property type="match status" value="1"/>
</dbReference>
<evidence type="ECO:0000256" key="1">
    <source>
        <dbReference type="ARBA" id="ARBA00007164"/>
    </source>
</evidence>
<comment type="similarity">
    <text evidence="1">Belongs to the peptidase S11 family.</text>
</comment>
<evidence type="ECO:0000256" key="3">
    <source>
        <dbReference type="ARBA" id="ARBA00022801"/>
    </source>
</evidence>
<dbReference type="GO" id="GO:0009252">
    <property type="term" value="P:peptidoglycan biosynthetic process"/>
    <property type="evidence" value="ECO:0007669"/>
    <property type="project" value="UniProtKB-KW"/>
</dbReference>